<organism evidence="2 3">
    <name type="scientific">Wickerhamomyces pijperi</name>
    <name type="common">Yeast</name>
    <name type="synonym">Pichia pijperi</name>
    <dbReference type="NCBI Taxonomy" id="599730"/>
    <lineage>
        <taxon>Eukaryota</taxon>
        <taxon>Fungi</taxon>
        <taxon>Dikarya</taxon>
        <taxon>Ascomycota</taxon>
        <taxon>Saccharomycotina</taxon>
        <taxon>Saccharomycetes</taxon>
        <taxon>Phaffomycetales</taxon>
        <taxon>Wickerhamomycetaceae</taxon>
        <taxon>Wickerhamomyces</taxon>
    </lineage>
</organism>
<evidence type="ECO:0000313" key="3">
    <source>
        <dbReference type="Proteomes" id="UP000774326"/>
    </source>
</evidence>
<dbReference type="InterPro" id="IPR018815">
    <property type="entry name" value="Incr_loss_mito_DNA_1"/>
</dbReference>
<protein>
    <submittedName>
        <fullName evidence="2">Uncharacterized protein</fullName>
    </submittedName>
</protein>
<proteinExistence type="predicted"/>
<dbReference type="PANTHER" id="PTHR28029:SF1">
    <property type="entry name" value="PROTEIN ILM1"/>
    <property type="match status" value="1"/>
</dbReference>
<gene>
    <name evidence="2" type="ORF">WICPIJ_008719</name>
</gene>
<feature type="transmembrane region" description="Helical" evidence="1">
    <location>
        <begin position="118"/>
        <end position="136"/>
    </location>
</feature>
<keyword evidence="1" id="KW-0812">Transmembrane</keyword>
<evidence type="ECO:0000256" key="1">
    <source>
        <dbReference type="SAM" id="Phobius"/>
    </source>
</evidence>
<sequence>MFSISSTTAIYLRSCFLLTIAYYLIKDSTTLTEQTLIVILHQALNLKHLSLTLEFDEFLPLISLLFISLSITDLVQLSFKNHSFFESVVPVRLSLFFIIAGLSYFLKSDGFLFGNDCIFVYCLLEIWFNFLIYNLLRQEKFERNKKFEAKLEDKLLEIQQAADEKEFNNELEQVIPELERTRDL</sequence>
<feature type="transmembrane region" description="Helical" evidence="1">
    <location>
        <begin position="89"/>
        <end position="106"/>
    </location>
</feature>
<dbReference type="EMBL" id="JAEUBG010005022">
    <property type="protein sequence ID" value="KAH3679111.1"/>
    <property type="molecule type" value="Genomic_DNA"/>
</dbReference>
<keyword evidence="3" id="KW-1185">Reference proteome</keyword>
<dbReference type="Pfam" id="PF10311">
    <property type="entry name" value="Ilm1"/>
    <property type="match status" value="1"/>
</dbReference>
<reference evidence="2" key="1">
    <citation type="journal article" date="2021" name="Open Biol.">
        <title>Shared evolutionary footprints suggest mitochondrial oxidative damage underlies multiple complex I losses in fungi.</title>
        <authorList>
            <person name="Schikora-Tamarit M.A."/>
            <person name="Marcet-Houben M."/>
            <person name="Nosek J."/>
            <person name="Gabaldon T."/>
        </authorList>
    </citation>
    <scope>NUCLEOTIDE SEQUENCE</scope>
    <source>
        <strain evidence="2">CBS2887</strain>
    </source>
</reference>
<reference evidence="2" key="2">
    <citation type="submission" date="2021-01" db="EMBL/GenBank/DDBJ databases">
        <authorList>
            <person name="Schikora-Tamarit M.A."/>
        </authorList>
    </citation>
    <scope>NUCLEOTIDE SEQUENCE</scope>
    <source>
        <strain evidence="2">CBS2887</strain>
    </source>
</reference>
<feature type="transmembrane region" description="Helical" evidence="1">
    <location>
        <begin position="58"/>
        <end position="77"/>
    </location>
</feature>
<dbReference type="Proteomes" id="UP000774326">
    <property type="component" value="Unassembled WGS sequence"/>
</dbReference>
<keyword evidence="1" id="KW-0472">Membrane</keyword>
<keyword evidence="1" id="KW-1133">Transmembrane helix</keyword>
<comment type="caution">
    <text evidence="2">The sequence shown here is derived from an EMBL/GenBank/DDBJ whole genome shotgun (WGS) entry which is preliminary data.</text>
</comment>
<evidence type="ECO:0000313" key="2">
    <source>
        <dbReference type="EMBL" id="KAH3679111.1"/>
    </source>
</evidence>
<dbReference type="PANTHER" id="PTHR28029">
    <property type="entry name" value="PROTEIN ILM1"/>
    <property type="match status" value="1"/>
</dbReference>
<feature type="transmembrane region" description="Helical" evidence="1">
    <location>
        <begin position="7"/>
        <end position="25"/>
    </location>
</feature>
<accession>A0A9P8THL8</accession>
<dbReference type="AlphaFoldDB" id="A0A9P8THL8"/>
<dbReference type="OrthoDB" id="5299849at2759"/>
<name>A0A9P8THL8_WICPI</name>